<name>A0ABZ0ZPW3_9ACTN</name>
<dbReference type="PANTHER" id="PTHR18895:SF74">
    <property type="entry name" value="MTRF1L RELEASE FACTOR GLUTAMINE METHYLTRANSFERASE"/>
    <property type="match status" value="1"/>
</dbReference>
<dbReference type="Gene3D" id="3.40.50.150">
    <property type="entry name" value="Vaccinia Virus protein VP39"/>
    <property type="match status" value="1"/>
</dbReference>
<evidence type="ECO:0000313" key="2">
    <source>
        <dbReference type="EMBL" id="WQQ26350.1"/>
    </source>
</evidence>
<dbReference type="PANTHER" id="PTHR18895">
    <property type="entry name" value="HEMK METHYLTRANSFERASE"/>
    <property type="match status" value="1"/>
</dbReference>
<evidence type="ECO:0000313" key="3">
    <source>
        <dbReference type="Proteomes" id="UP001327225"/>
    </source>
</evidence>
<proteinExistence type="predicted"/>
<protein>
    <submittedName>
        <fullName evidence="2">Methyltransferase</fullName>
    </submittedName>
</protein>
<sequence length="218" mass="22893">MTALDASTEPAPFGDLLIHWDRRVLQPRMWTTAQSYWAAALAPHCPDGPILELFCGAGQIGLLAASLTGRALVQVDQDPVAGSFAQRNAAAAGLPSDVRVGSVTEALEPDERFGLIVIDPPWVPSADVEQFPDDPVLAIDGGLDGSDKVVLGLGVALRHLHPEGHAIVQVGHAAQTELVQALLKGLGGDQLPWTVREVRDYSPGGLLVHVGPESTSAS</sequence>
<gene>
    <name evidence="2" type="ORF">SHK19_20615</name>
</gene>
<keyword evidence="2" id="KW-0489">Methyltransferase</keyword>
<dbReference type="CDD" id="cd02440">
    <property type="entry name" value="AdoMet_MTases"/>
    <property type="match status" value="1"/>
</dbReference>
<keyword evidence="3" id="KW-1185">Reference proteome</keyword>
<dbReference type="InterPro" id="IPR007848">
    <property type="entry name" value="Small_mtfrase_dom"/>
</dbReference>
<evidence type="ECO:0000259" key="1">
    <source>
        <dbReference type="Pfam" id="PF05175"/>
    </source>
</evidence>
<organism evidence="2 3">
    <name type="scientific">Nocardioides bizhenqiangii</name>
    <dbReference type="NCBI Taxonomy" id="3095076"/>
    <lineage>
        <taxon>Bacteria</taxon>
        <taxon>Bacillati</taxon>
        <taxon>Actinomycetota</taxon>
        <taxon>Actinomycetes</taxon>
        <taxon>Propionibacteriales</taxon>
        <taxon>Nocardioidaceae</taxon>
        <taxon>Nocardioides</taxon>
    </lineage>
</organism>
<dbReference type="PROSITE" id="PS00092">
    <property type="entry name" value="N6_MTASE"/>
    <property type="match status" value="1"/>
</dbReference>
<dbReference type="Proteomes" id="UP001327225">
    <property type="component" value="Chromosome"/>
</dbReference>
<dbReference type="InterPro" id="IPR050320">
    <property type="entry name" value="N5-glutamine_MTase"/>
</dbReference>
<keyword evidence="2" id="KW-0808">Transferase</keyword>
<dbReference type="GO" id="GO:0008168">
    <property type="term" value="F:methyltransferase activity"/>
    <property type="evidence" value="ECO:0007669"/>
    <property type="project" value="UniProtKB-KW"/>
</dbReference>
<dbReference type="EMBL" id="CP141059">
    <property type="protein sequence ID" value="WQQ26350.1"/>
    <property type="molecule type" value="Genomic_DNA"/>
</dbReference>
<dbReference type="GO" id="GO:0032259">
    <property type="term" value="P:methylation"/>
    <property type="evidence" value="ECO:0007669"/>
    <property type="project" value="UniProtKB-KW"/>
</dbReference>
<reference evidence="3" key="1">
    <citation type="submission" date="2023-12" db="EMBL/GenBank/DDBJ databases">
        <title>Novel species in genus Nocardioides.</title>
        <authorList>
            <person name="Zhou H."/>
        </authorList>
    </citation>
    <scope>NUCLEOTIDE SEQUENCE [LARGE SCALE GENOMIC DNA]</scope>
    <source>
        <strain evidence="3">HM61</strain>
    </source>
</reference>
<dbReference type="SUPFAM" id="SSF53335">
    <property type="entry name" value="S-adenosyl-L-methionine-dependent methyltransferases"/>
    <property type="match status" value="1"/>
</dbReference>
<dbReference type="InterPro" id="IPR002052">
    <property type="entry name" value="DNA_methylase_N6_adenine_CS"/>
</dbReference>
<dbReference type="InterPro" id="IPR029063">
    <property type="entry name" value="SAM-dependent_MTases_sf"/>
</dbReference>
<dbReference type="RefSeq" id="WP_322454527.1">
    <property type="nucleotide sequence ID" value="NZ_CP141059.1"/>
</dbReference>
<feature type="domain" description="Methyltransferase small" evidence="1">
    <location>
        <begin position="46"/>
        <end position="125"/>
    </location>
</feature>
<dbReference type="Pfam" id="PF05175">
    <property type="entry name" value="MTS"/>
    <property type="match status" value="1"/>
</dbReference>
<accession>A0ABZ0ZPW3</accession>